<dbReference type="RefSeq" id="WP_231482421.1">
    <property type="nucleotide sequence ID" value="NZ_BAAAZO010000006.1"/>
</dbReference>
<dbReference type="Proteomes" id="UP001501074">
    <property type="component" value="Unassembled WGS sequence"/>
</dbReference>
<proteinExistence type="predicted"/>
<accession>A0ABP6ZRQ1</accession>
<protein>
    <submittedName>
        <fullName evidence="3">TOMM leader peptide-binding protein</fullName>
    </submittedName>
</protein>
<gene>
    <name evidence="3" type="ORF">GCM10022223_37740</name>
</gene>
<dbReference type="InterPro" id="IPR000594">
    <property type="entry name" value="ThiF_NAD_FAD-bd"/>
</dbReference>
<dbReference type="InterPro" id="IPR035985">
    <property type="entry name" value="Ubiquitin-activating_enz"/>
</dbReference>
<dbReference type="Pfam" id="PF00899">
    <property type="entry name" value="ThiF"/>
    <property type="match status" value="1"/>
</dbReference>
<evidence type="ECO:0000259" key="2">
    <source>
        <dbReference type="Pfam" id="PF00899"/>
    </source>
</evidence>
<reference evidence="4" key="1">
    <citation type="journal article" date="2019" name="Int. J. Syst. Evol. Microbiol.">
        <title>The Global Catalogue of Microorganisms (GCM) 10K type strain sequencing project: providing services to taxonomists for standard genome sequencing and annotation.</title>
        <authorList>
            <consortium name="The Broad Institute Genomics Platform"/>
            <consortium name="The Broad Institute Genome Sequencing Center for Infectious Disease"/>
            <person name="Wu L."/>
            <person name="Ma J."/>
        </authorList>
    </citation>
    <scope>NUCLEOTIDE SEQUENCE [LARGE SCALE GENOMIC DNA]</scope>
    <source>
        <strain evidence="4">JCM 16902</strain>
    </source>
</reference>
<comment type="caution">
    <text evidence="3">The sequence shown here is derived from an EMBL/GenBank/DDBJ whole genome shotgun (WGS) entry which is preliminary data.</text>
</comment>
<dbReference type="EMBL" id="BAAAZO010000006">
    <property type="protein sequence ID" value="GAA3617560.1"/>
    <property type="molecule type" value="Genomic_DNA"/>
</dbReference>
<organism evidence="3 4">
    <name type="scientific">Kineosporia mesophila</name>
    <dbReference type="NCBI Taxonomy" id="566012"/>
    <lineage>
        <taxon>Bacteria</taxon>
        <taxon>Bacillati</taxon>
        <taxon>Actinomycetota</taxon>
        <taxon>Actinomycetes</taxon>
        <taxon>Kineosporiales</taxon>
        <taxon>Kineosporiaceae</taxon>
        <taxon>Kineosporia</taxon>
    </lineage>
</organism>
<dbReference type="Gene3D" id="3.40.50.720">
    <property type="entry name" value="NAD(P)-binding Rossmann-like Domain"/>
    <property type="match status" value="1"/>
</dbReference>
<keyword evidence="4" id="KW-1185">Reference proteome</keyword>
<dbReference type="SUPFAM" id="SSF69572">
    <property type="entry name" value="Activating enzymes of the ubiquitin-like proteins"/>
    <property type="match status" value="1"/>
</dbReference>
<sequence length="368" mass="37714">MRIRLKPGFRRAWRDPATLQIGLSRRRGTVITGLTLQDIPLVEALQHGIDTSVPGSLSSYGDPERGGALIGLLRDCGVLVSSASSGPGLPGPARLGRAGARLAPDAAVWSVVHPHCGDGWQLLAGRADRRVVVRGAGRLGSSIAATLAAAGVGTVVVQDPGRVTAADLAPAGAGLPDLGRPRIAVGQDLVRRAGGHSPQPGNPGTRPSARRPEPDLVVLVDHGTADATRADALMSADVSHLSVVVGEDGVVVGPLVLPGASPCLRCLDLHRRDRDPAWSALAGQLRNQGETPQESASSALAAGLASLQVLAHLDGLAEPAAVGATLEVELPDGLVARRPWPVHPGCGCSWPGTADDADARATAREGRM</sequence>
<name>A0ABP6ZRQ1_9ACTN</name>
<evidence type="ECO:0000313" key="3">
    <source>
        <dbReference type="EMBL" id="GAA3617560.1"/>
    </source>
</evidence>
<feature type="domain" description="THIF-type NAD/FAD binding fold" evidence="2">
    <location>
        <begin position="129"/>
        <end position="187"/>
    </location>
</feature>
<evidence type="ECO:0000256" key="1">
    <source>
        <dbReference type="SAM" id="MobiDB-lite"/>
    </source>
</evidence>
<evidence type="ECO:0000313" key="4">
    <source>
        <dbReference type="Proteomes" id="UP001501074"/>
    </source>
</evidence>
<feature type="region of interest" description="Disordered" evidence="1">
    <location>
        <begin position="192"/>
        <end position="213"/>
    </location>
</feature>